<dbReference type="RefSeq" id="WP_012900851.1">
    <property type="nucleotide sequence ID" value="NC_013665.1"/>
</dbReference>
<reference evidence="3" key="3">
    <citation type="journal article" date="2011" name="PLoS ONE">
        <title>Genome sequence of a mesophilic hydrogenotrophic methanogen Methanocella paludicola, the first cultivated representative of the order Methanocellales.</title>
        <authorList>
            <person name="Sakai S."/>
            <person name="Takaki Y."/>
            <person name="Shimamura S."/>
            <person name="Sekine M."/>
            <person name="Tajima T."/>
            <person name="Kosugi H."/>
            <person name="Ichikawa N."/>
            <person name="Tasumi E."/>
            <person name="Hiraki A.T."/>
            <person name="Shimizu A."/>
            <person name="Kato Y."/>
            <person name="Nishiko R."/>
            <person name="Mori K."/>
            <person name="Fujita N."/>
            <person name="Imachi H."/>
            <person name="Takai K."/>
        </authorList>
    </citation>
    <scope>NUCLEOTIDE SEQUENCE [LARGE SCALE GENOMIC DNA]</scope>
    <source>
        <strain evidence="3">DSM 17711 / JCM 13418 / NBRC 101707 / SANAE</strain>
    </source>
</reference>
<dbReference type="AlphaFoldDB" id="D1Z0F5"/>
<name>D1Z0F5_METPS</name>
<dbReference type="KEGG" id="mpd:MCP_2105"/>
<dbReference type="Proteomes" id="UP000001882">
    <property type="component" value="Chromosome"/>
</dbReference>
<dbReference type="InParanoid" id="D1Z0F5"/>
<reference evidence="2 3" key="1">
    <citation type="journal article" date="2007" name="Appl. Environ. Microbiol.">
        <title>Isolation of key methanogens for global methane emission from rice paddy fields: a novel isolate affiliated with the clone cluster rice cluster I.</title>
        <authorList>
            <person name="Sakai S."/>
            <person name="Imachi H."/>
            <person name="Sekiguchi Y."/>
            <person name="Ohashi A."/>
            <person name="Harada H."/>
            <person name="Kamagata Y."/>
        </authorList>
    </citation>
    <scope>NUCLEOTIDE SEQUENCE [LARGE SCALE GENOMIC DNA]</scope>
    <source>
        <strain evidence="3">DSM 17711 / JCM 13418 / NBRC 101707 / SANAE</strain>
    </source>
</reference>
<accession>D1Z0F5</accession>
<proteinExistence type="predicted"/>
<evidence type="ECO:0000256" key="1">
    <source>
        <dbReference type="SAM" id="MobiDB-lite"/>
    </source>
</evidence>
<keyword evidence="3" id="KW-1185">Reference proteome</keyword>
<feature type="region of interest" description="Disordered" evidence="1">
    <location>
        <begin position="1"/>
        <end position="37"/>
    </location>
</feature>
<sequence>MFNLFKKAGRKRAVIPPREDETPSSARILPKKPGQSPEFKSRVLKAKLEVIEAIKNADKQRALDSITVLSTLAAETIYEHDLHAMFIINNTVDEINHHIDAKLKSTGEPDDLTEDIEETRMYLMIRLSLLPVISMMSALERFSSTGMDKVNGDIDQRIRQIQAFVMDHERSPP</sequence>
<evidence type="ECO:0000313" key="3">
    <source>
        <dbReference type="Proteomes" id="UP000001882"/>
    </source>
</evidence>
<evidence type="ECO:0000313" key="2">
    <source>
        <dbReference type="EMBL" id="BAI62177.1"/>
    </source>
</evidence>
<dbReference type="eggNOG" id="arCOG12550">
    <property type="taxonomic scope" value="Archaea"/>
</dbReference>
<protein>
    <submittedName>
        <fullName evidence="2">Uncharacterized protein</fullName>
    </submittedName>
</protein>
<organism evidence="2 3">
    <name type="scientific">Methanocella paludicola (strain DSM 17711 / JCM 13418 / NBRC 101707 / SANAE)</name>
    <dbReference type="NCBI Taxonomy" id="304371"/>
    <lineage>
        <taxon>Archaea</taxon>
        <taxon>Methanobacteriati</taxon>
        <taxon>Methanobacteriota</taxon>
        <taxon>Stenosarchaea group</taxon>
        <taxon>Methanomicrobia</taxon>
        <taxon>Methanocellales</taxon>
        <taxon>Methanocellaceae</taxon>
        <taxon>Methanocella</taxon>
    </lineage>
</organism>
<reference evidence="2 3" key="2">
    <citation type="journal article" date="2008" name="Int. J. Syst. Evol. Microbiol.">
        <title>Methanocella paludicola gen. nov., sp. nov., a methane-producing archaeon, the first isolate of the lineage 'Rice Cluster I', and proposal of the new archaeal order Methanocellales ord. nov.</title>
        <authorList>
            <person name="Sakai S."/>
            <person name="Imachi H."/>
            <person name="Hanada S."/>
            <person name="Ohashi A."/>
            <person name="Harada H."/>
            <person name="Kamagata Y."/>
        </authorList>
    </citation>
    <scope>NUCLEOTIDE SEQUENCE [LARGE SCALE GENOMIC DNA]</scope>
    <source>
        <strain evidence="3">DSM 17711 / JCM 13418 / NBRC 101707 / SANAE</strain>
    </source>
</reference>
<gene>
    <name evidence="2" type="ordered locus">MCP_2105</name>
</gene>
<dbReference type="GeneID" id="8681956"/>
<dbReference type="STRING" id="304371.MCP_2105"/>
<dbReference type="EMBL" id="AP011532">
    <property type="protein sequence ID" value="BAI62177.1"/>
    <property type="molecule type" value="Genomic_DNA"/>
</dbReference>